<feature type="region of interest" description="Disordered" evidence="1">
    <location>
        <begin position="240"/>
        <end position="344"/>
    </location>
</feature>
<feature type="compositionally biased region" description="Polar residues" evidence="1">
    <location>
        <begin position="554"/>
        <end position="564"/>
    </location>
</feature>
<dbReference type="Pfam" id="PF19516">
    <property type="entry name" value="DUF6049"/>
    <property type="match status" value="1"/>
</dbReference>
<organism evidence="4 5">
    <name type="scientific">Candidatus Ruania gallistercoris</name>
    <dbReference type="NCBI Taxonomy" id="2838746"/>
    <lineage>
        <taxon>Bacteria</taxon>
        <taxon>Bacillati</taxon>
        <taxon>Actinomycetota</taxon>
        <taxon>Actinomycetes</taxon>
        <taxon>Micrococcales</taxon>
        <taxon>Ruaniaceae</taxon>
        <taxon>Ruania</taxon>
    </lineage>
</organism>
<reference evidence="4" key="1">
    <citation type="journal article" date="2021" name="PeerJ">
        <title>Extensive microbial diversity within the chicken gut microbiome revealed by metagenomics and culture.</title>
        <authorList>
            <person name="Gilroy R."/>
            <person name="Ravi A."/>
            <person name="Getino M."/>
            <person name="Pursley I."/>
            <person name="Horton D.L."/>
            <person name="Alikhan N.F."/>
            <person name="Baker D."/>
            <person name="Gharbi K."/>
            <person name="Hall N."/>
            <person name="Watson M."/>
            <person name="Adriaenssens E.M."/>
            <person name="Foster-Nyarko E."/>
            <person name="Jarju S."/>
            <person name="Secka A."/>
            <person name="Antonio M."/>
            <person name="Oren A."/>
            <person name="Chaudhuri R.R."/>
            <person name="La Ragione R."/>
            <person name="Hildebrand F."/>
            <person name="Pallen M.J."/>
        </authorList>
    </citation>
    <scope>NUCLEOTIDE SEQUENCE</scope>
    <source>
        <strain evidence="4">ChiGjej4B4-7305</strain>
    </source>
</reference>
<proteinExistence type="predicted"/>
<reference evidence="4" key="2">
    <citation type="submission" date="2021-04" db="EMBL/GenBank/DDBJ databases">
        <authorList>
            <person name="Gilroy R."/>
        </authorList>
    </citation>
    <scope>NUCLEOTIDE SEQUENCE</scope>
    <source>
        <strain evidence="4">ChiGjej4B4-7305</strain>
    </source>
</reference>
<gene>
    <name evidence="4" type="ORF">H9815_10210</name>
</gene>
<name>A0A9D2J4B6_9MICO</name>
<feature type="region of interest" description="Disordered" evidence="1">
    <location>
        <begin position="763"/>
        <end position="796"/>
    </location>
</feature>
<keyword evidence="3" id="KW-0732">Signal</keyword>
<evidence type="ECO:0000256" key="3">
    <source>
        <dbReference type="SAM" id="SignalP"/>
    </source>
</evidence>
<feature type="transmembrane region" description="Helical" evidence="2">
    <location>
        <begin position="734"/>
        <end position="754"/>
    </location>
</feature>
<feature type="chain" id="PRO_5038692561" evidence="3">
    <location>
        <begin position="28"/>
        <end position="796"/>
    </location>
</feature>
<evidence type="ECO:0000313" key="5">
    <source>
        <dbReference type="Proteomes" id="UP000824037"/>
    </source>
</evidence>
<evidence type="ECO:0000256" key="1">
    <source>
        <dbReference type="SAM" id="MobiDB-lite"/>
    </source>
</evidence>
<evidence type="ECO:0000256" key="2">
    <source>
        <dbReference type="SAM" id="Phobius"/>
    </source>
</evidence>
<feature type="signal peptide" evidence="3">
    <location>
        <begin position="1"/>
        <end position="27"/>
    </location>
</feature>
<dbReference type="AlphaFoldDB" id="A0A9D2J4B6"/>
<dbReference type="InterPro" id="IPR046112">
    <property type="entry name" value="DUF6049"/>
</dbReference>
<feature type="compositionally biased region" description="Polar residues" evidence="1">
    <location>
        <begin position="299"/>
        <end position="328"/>
    </location>
</feature>
<accession>A0A9D2J4B6</accession>
<protein>
    <submittedName>
        <fullName evidence="4">Uncharacterized protein</fullName>
    </submittedName>
</protein>
<keyword evidence="2" id="KW-0812">Transmembrane</keyword>
<feature type="region of interest" description="Disordered" evidence="1">
    <location>
        <begin position="540"/>
        <end position="564"/>
    </location>
</feature>
<sequence>MRRGIGLLVTFLLVSATLLAGWVPASADEEQSALDVQITEITPTVLRPGDDWVIQGTVTNTGTEELSDPVIRLRFQTYVPSSRSALAEWNVDGESLVTTVLVAQPLGSDLDPGQQRSYRITIEPEESPFYPGAAWGPRGIAVEATSGSVQDVQRTTVLWYPEEQESVAQTELSVLVPLTATAQEWETASEEGRTLAEAAAGRLSGVLQAADTPGVSWAVDPALLEEQPLGADAAARALDAGDEPAPAEPTTTPATPTSTPSSQTGTSTDTDTEPDNDGTPSGSSSGEDVGGAPDDPEDPTSTGEDTGTATDSNDSTDPDGTTTDQGATGNEEEAPSSTSEVTGTELITRLTDRAGSRDVIALAYGDADPATFQTEDGAALAQAGMDRSAYLFERSDLHPIDRVLWPSRYDQESLTSLADLDVRSVVLPSTSQPPTTDVTYTPSGRSAVETEAGDLDTALWDSGLSALFSSDLTPLQIRQDLLAQTAVIARERPSDGRGLLAVAPHDVGADPEQVQAVTEALSAIEDAPWLRMTNLRSLLGRTDSGEPREPVPATPTTAASLSEDQTAELGSVLSTLEAYVSVTDAPQRYLGAIGPNALGAPSTALMSAPGTQQRLIDTATQASAHMDSAIQVESGSSVLLVSAGGELPISIHSDLPVEATVTVRMVPGDPRLRAEEVVTATLSPDATTTVRIPVTAVSNGNVDVHFEVLTAEGVPLASGEPFNVRVRADWESTGTIIIAAVLVVGFVIGLVRTIRKGRRFETRAATAGADALRSPEEGDHREQGGSPDEQQREDQP</sequence>
<keyword evidence="2" id="KW-0472">Membrane</keyword>
<feature type="compositionally biased region" description="Basic and acidic residues" evidence="1">
    <location>
        <begin position="773"/>
        <end position="796"/>
    </location>
</feature>
<keyword evidence="2" id="KW-1133">Transmembrane helix</keyword>
<dbReference type="Proteomes" id="UP000824037">
    <property type="component" value="Unassembled WGS sequence"/>
</dbReference>
<comment type="caution">
    <text evidence="4">The sequence shown here is derived from an EMBL/GenBank/DDBJ whole genome shotgun (WGS) entry which is preliminary data.</text>
</comment>
<feature type="compositionally biased region" description="Low complexity" evidence="1">
    <location>
        <begin position="248"/>
        <end position="269"/>
    </location>
</feature>
<dbReference type="EMBL" id="DXBY01000170">
    <property type="protein sequence ID" value="HIZ36141.1"/>
    <property type="molecule type" value="Genomic_DNA"/>
</dbReference>
<evidence type="ECO:0000313" key="4">
    <source>
        <dbReference type="EMBL" id="HIZ36141.1"/>
    </source>
</evidence>